<keyword evidence="1" id="KW-1133">Transmembrane helix</keyword>
<sequence length="158" mass="17067">MIEETGRVVAVEPDAVWVETLRRSACESCTARNGCGHKLLDSERAGSRARLRVLNPDMVLCIGDQIVLGIPEGALVRGALMIYLMPLLLLFAGALLGSQLSLNQTDLSAPLGVAGLAVGFLINRWYSQSRAADPRLQPHIMRRLCPDPAAKMASPAEY</sequence>
<dbReference type="STRING" id="391936.S7S_12425"/>
<reference evidence="2 3" key="1">
    <citation type="journal article" date="2012" name="J. Bacteriol.">
        <title>Genome sequence of an alkane-degrading bacterium, Alcanivorax pacificus type strain W11-5, isolated from deep sea sediment.</title>
        <authorList>
            <person name="Lai Q."/>
            <person name="Shao Z."/>
        </authorList>
    </citation>
    <scope>NUCLEOTIDE SEQUENCE [LARGE SCALE GENOMIC DNA]</scope>
    <source>
        <strain evidence="2 3">W11-5</strain>
    </source>
</reference>
<dbReference type="KEGG" id="apac:S7S_12425"/>
<evidence type="ECO:0000313" key="2">
    <source>
        <dbReference type="EMBL" id="AJD48897.1"/>
    </source>
</evidence>
<dbReference type="Proteomes" id="UP000006764">
    <property type="component" value="Chromosome"/>
</dbReference>
<organism evidence="2 3">
    <name type="scientific">Isoalcanivorax pacificus W11-5</name>
    <dbReference type="NCBI Taxonomy" id="391936"/>
    <lineage>
        <taxon>Bacteria</taxon>
        <taxon>Pseudomonadati</taxon>
        <taxon>Pseudomonadota</taxon>
        <taxon>Gammaproteobacteria</taxon>
        <taxon>Oceanospirillales</taxon>
        <taxon>Alcanivoracaceae</taxon>
        <taxon>Isoalcanivorax</taxon>
    </lineage>
</organism>
<keyword evidence="1" id="KW-0472">Membrane</keyword>
<dbReference type="InterPro" id="IPR026268">
    <property type="entry name" value="RseC"/>
</dbReference>
<keyword evidence="1" id="KW-0812">Transmembrane</keyword>
<evidence type="ECO:0000256" key="1">
    <source>
        <dbReference type="SAM" id="Phobius"/>
    </source>
</evidence>
<accession>A0A0B4XRM0</accession>
<proteinExistence type="predicted"/>
<gene>
    <name evidence="2" type="ORF">S7S_12425</name>
</gene>
<dbReference type="AlphaFoldDB" id="A0A0B4XRM0"/>
<name>A0A0B4XRM0_9GAMM</name>
<dbReference type="PIRSF" id="PIRSF004923">
    <property type="entry name" value="RseC"/>
    <property type="match status" value="1"/>
</dbReference>
<keyword evidence="3" id="KW-1185">Reference proteome</keyword>
<dbReference type="RefSeq" id="WP_008738787.1">
    <property type="nucleotide sequence ID" value="NZ_CP004387.1"/>
</dbReference>
<protein>
    <submittedName>
        <fullName evidence="2">Protein AlgM</fullName>
    </submittedName>
</protein>
<feature type="transmembrane region" description="Helical" evidence="1">
    <location>
        <begin position="80"/>
        <end position="101"/>
    </location>
</feature>
<dbReference type="InterPro" id="IPR007359">
    <property type="entry name" value="SigmaE_reg_RseC_MucC"/>
</dbReference>
<evidence type="ECO:0000313" key="3">
    <source>
        <dbReference type="Proteomes" id="UP000006764"/>
    </source>
</evidence>
<dbReference type="Pfam" id="PF04246">
    <property type="entry name" value="RseC_MucC"/>
    <property type="match status" value="1"/>
</dbReference>
<dbReference type="PANTHER" id="PTHR35867">
    <property type="entry name" value="PROTEIN RSEC"/>
    <property type="match status" value="1"/>
</dbReference>
<dbReference type="HOGENOM" id="CLU_124911_0_2_6"/>
<dbReference type="EMBL" id="CP004387">
    <property type="protein sequence ID" value="AJD48897.1"/>
    <property type="molecule type" value="Genomic_DNA"/>
</dbReference>
<dbReference type="PANTHER" id="PTHR35867:SF1">
    <property type="entry name" value="PROTEIN RSEC"/>
    <property type="match status" value="1"/>
</dbReference>
<dbReference type="OrthoDB" id="9795854at2"/>
<feature type="transmembrane region" description="Helical" evidence="1">
    <location>
        <begin position="107"/>
        <end position="126"/>
    </location>
</feature>